<dbReference type="RefSeq" id="WP_310072999.1">
    <property type="nucleotide sequence ID" value="NZ_JAVDVX010000004.1"/>
</dbReference>
<comment type="cofactor">
    <cofactor evidence="1">
        <name>Zn(2+)</name>
        <dbReference type="ChEBI" id="CHEBI:29105"/>
    </cofactor>
</comment>
<keyword evidence="6" id="KW-0546">Nucleotide metabolism</keyword>
<dbReference type="PANTHER" id="PTHR11409">
    <property type="entry name" value="ADENOSINE DEAMINASE"/>
    <property type="match status" value="1"/>
</dbReference>
<evidence type="ECO:0000313" key="10">
    <source>
        <dbReference type="EMBL" id="MDR7090575.1"/>
    </source>
</evidence>
<keyword evidence="4 10" id="KW-0378">Hydrolase</keyword>
<evidence type="ECO:0000256" key="2">
    <source>
        <dbReference type="ARBA" id="ARBA00006676"/>
    </source>
</evidence>
<evidence type="ECO:0000256" key="8">
    <source>
        <dbReference type="SAM" id="Phobius"/>
    </source>
</evidence>
<evidence type="ECO:0000256" key="3">
    <source>
        <dbReference type="ARBA" id="ARBA00022723"/>
    </source>
</evidence>
<gene>
    <name evidence="10" type="ORF">J2X05_002599</name>
</gene>
<sequence length="499" mass="57106">MLLPSIQTLFRAGCRAALVVIVIAGYLMAAWSVAAPAASPAIGSATSSDWFEKFKATASDEDLYRFLYAMPKGGDLHNHISGSVMSGWWYEVALAQKEYGYRFYTKVRINNCRDFADNNFGYRPYLMLFNNVMESTYNQLPECEKAEYKRLEDLDEKEKAGWVNSVTLSHDHEGRDEFFQTHWQRLDQLLYSPYLIAEILYKNMEAFGEEGLIYLETMLEAGGYLKPDGSPVSEDEAVAIFRKRLAQADAKKTGVTVRFQDSILRFVPSAEAQLRASYDIVSRHRDLYVAVNMVGREDNDKGYPLRFTQTLRELRHKYNNVRLSVHAGEVDEPNSHIRDTLMLGADRIGHGVNLISDPELLREMRHGPYLVEINLISNLLLEYVSDYAQHPFPEYLRLGIPVALSTDDRGMWDSNITDEFFVAVKEFNLSWDELLLLSRNSLQYSFVEEDVKAQLLKTYNARVDAFQKSFAKNGVGSLKNTKPISYGFTCKRYSLCNFH</sequence>
<feature type="domain" description="Adenosine deaminase" evidence="9">
    <location>
        <begin position="173"/>
        <end position="457"/>
    </location>
</feature>
<evidence type="ECO:0000256" key="6">
    <source>
        <dbReference type="ARBA" id="ARBA00023080"/>
    </source>
</evidence>
<proteinExistence type="inferred from homology"/>
<evidence type="ECO:0000259" key="9">
    <source>
        <dbReference type="Pfam" id="PF00962"/>
    </source>
</evidence>
<accession>A0ABU1UZJ6</accession>
<evidence type="ECO:0000256" key="7">
    <source>
        <dbReference type="ARBA" id="ARBA00048787"/>
    </source>
</evidence>
<keyword evidence="11" id="KW-1185">Reference proteome</keyword>
<dbReference type="InterPro" id="IPR032466">
    <property type="entry name" value="Metal_Hydrolase"/>
</dbReference>
<reference evidence="10 11" key="1">
    <citation type="submission" date="2023-07" db="EMBL/GenBank/DDBJ databases">
        <title>Sorghum-associated microbial communities from plants grown in Nebraska, USA.</title>
        <authorList>
            <person name="Schachtman D."/>
        </authorList>
    </citation>
    <scope>NUCLEOTIDE SEQUENCE [LARGE SCALE GENOMIC DNA]</scope>
    <source>
        <strain evidence="10 11">BE190</strain>
    </source>
</reference>
<dbReference type="Proteomes" id="UP001253595">
    <property type="component" value="Unassembled WGS sequence"/>
</dbReference>
<dbReference type="GO" id="GO:0016787">
    <property type="term" value="F:hydrolase activity"/>
    <property type="evidence" value="ECO:0007669"/>
    <property type="project" value="UniProtKB-KW"/>
</dbReference>
<keyword evidence="8" id="KW-1133">Transmembrane helix</keyword>
<dbReference type="InterPro" id="IPR006330">
    <property type="entry name" value="Ado/ade_deaminase"/>
</dbReference>
<keyword evidence="8" id="KW-0472">Membrane</keyword>
<feature type="transmembrane region" description="Helical" evidence="8">
    <location>
        <begin position="12"/>
        <end position="34"/>
    </location>
</feature>
<dbReference type="EMBL" id="JAVDVX010000004">
    <property type="protein sequence ID" value="MDR7090575.1"/>
    <property type="molecule type" value="Genomic_DNA"/>
</dbReference>
<keyword evidence="8" id="KW-0812">Transmembrane</keyword>
<comment type="similarity">
    <text evidence="2">Belongs to the metallo-dependent hydrolases superfamily. Adenosine and AMP deaminases family.</text>
</comment>
<evidence type="ECO:0000256" key="1">
    <source>
        <dbReference type="ARBA" id="ARBA00001947"/>
    </source>
</evidence>
<keyword evidence="5" id="KW-0862">Zinc</keyword>
<protein>
    <submittedName>
        <fullName evidence="10">Adenosine deaminase CECR1</fullName>
        <ecNumber evidence="10">3.5.4.4</ecNumber>
    </submittedName>
</protein>
<keyword evidence="3" id="KW-0479">Metal-binding</keyword>
<comment type="catalytic activity">
    <reaction evidence="7">
        <text>N(6)-methyl-AMP + H2O + H(+) = IMP + methylamine</text>
        <dbReference type="Rhea" id="RHEA:16001"/>
        <dbReference type="ChEBI" id="CHEBI:15377"/>
        <dbReference type="ChEBI" id="CHEBI:15378"/>
        <dbReference type="ChEBI" id="CHEBI:58053"/>
        <dbReference type="ChEBI" id="CHEBI:59338"/>
        <dbReference type="ChEBI" id="CHEBI:144842"/>
    </reaction>
    <physiologicalReaction direction="left-to-right" evidence="7">
        <dbReference type="Rhea" id="RHEA:16002"/>
    </physiologicalReaction>
</comment>
<dbReference type="EC" id="3.5.4.4" evidence="10"/>
<name>A0ABU1UZJ6_9GAMM</name>
<evidence type="ECO:0000256" key="5">
    <source>
        <dbReference type="ARBA" id="ARBA00022833"/>
    </source>
</evidence>
<comment type="caution">
    <text evidence="10">The sequence shown here is derived from an EMBL/GenBank/DDBJ whole genome shotgun (WGS) entry which is preliminary data.</text>
</comment>
<dbReference type="Gene3D" id="3.20.20.140">
    <property type="entry name" value="Metal-dependent hydrolases"/>
    <property type="match status" value="1"/>
</dbReference>
<evidence type="ECO:0000256" key="4">
    <source>
        <dbReference type="ARBA" id="ARBA00022801"/>
    </source>
</evidence>
<organism evidence="10 11">
    <name type="scientific">Cellvibrio fibrivorans</name>
    <dbReference type="NCBI Taxonomy" id="126350"/>
    <lineage>
        <taxon>Bacteria</taxon>
        <taxon>Pseudomonadati</taxon>
        <taxon>Pseudomonadota</taxon>
        <taxon>Gammaproteobacteria</taxon>
        <taxon>Cellvibrionales</taxon>
        <taxon>Cellvibrionaceae</taxon>
        <taxon>Cellvibrio</taxon>
    </lineage>
</organism>
<dbReference type="InterPro" id="IPR001365">
    <property type="entry name" value="A_deaminase_dom"/>
</dbReference>
<dbReference type="Pfam" id="PF00962">
    <property type="entry name" value="A_deaminase"/>
    <property type="match status" value="1"/>
</dbReference>
<dbReference type="PANTHER" id="PTHR11409:SF42">
    <property type="entry name" value="ADENOSINE DEAMINASE-LIKE PROTEIN"/>
    <property type="match status" value="1"/>
</dbReference>
<evidence type="ECO:0000313" key="11">
    <source>
        <dbReference type="Proteomes" id="UP001253595"/>
    </source>
</evidence>
<dbReference type="SUPFAM" id="SSF51556">
    <property type="entry name" value="Metallo-dependent hydrolases"/>
    <property type="match status" value="1"/>
</dbReference>